<feature type="transmembrane region" description="Helical" evidence="6">
    <location>
        <begin position="31"/>
        <end position="55"/>
    </location>
</feature>
<gene>
    <name evidence="7" type="ORF">JOC73_001407</name>
</gene>
<protein>
    <submittedName>
        <fullName evidence="7">Na+/H+-dicarboxylate symporter</fullName>
    </submittedName>
</protein>
<comment type="caution">
    <text evidence="7">The sequence shown here is derived from an EMBL/GenBank/DDBJ whole genome shotgun (WGS) entry which is preliminary data.</text>
</comment>
<feature type="transmembrane region" description="Helical" evidence="6">
    <location>
        <begin position="121"/>
        <end position="142"/>
    </location>
</feature>
<evidence type="ECO:0000256" key="6">
    <source>
        <dbReference type="SAM" id="Phobius"/>
    </source>
</evidence>
<proteinExistence type="predicted"/>
<evidence type="ECO:0000256" key="5">
    <source>
        <dbReference type="ARBA" id="ARBA00023136"/>
    </source>
</evidence>
<dbReference type="RefSeq" id="WP_204401529.1">
    <property type="nucleotide sequence ID" value="NZ_JAFBEE010000007.1"/>
</dbReference>
<dbReference type="Proteomes" id="UP001314796">
    <property type="component" value="Unassembled WGS sequence"/>
</dbReference>
<organism evidence="7 8">
    <name type="scientific">Alkaliphilus hydrothermalis</name>
    <dbReference type="NCBI Taxonomy" id="1482730"/>
    <lineage>
        <taxon>Bacteria</taxon>
        <taxon>Bacillati</taxon>
        <taxon>Bacillota</taxon>
        <taxon>Clostridia</taxon>
        <taxon>Peptostreptococcales</taxon>
        <taxon>Natronincolaceae</taxon>
        <taxon>Alkaliphilus</taxon>
    </lineage>
</organism>
<evidence type="ECO:0000256" key="3">
    <source>
        <dbReference type="ARBA" id="ARBA00022692"/>
    </source>
</evidence>
<feature type="transmembrane region" description="Helical" evidence="6">
    <location>
        <begin position="76"/>
        <end position="101"/>
    </location>
</feature>
<dbReference type="InterPro" id="IPR036458">
    <property type="entry name" value="Na:dicarbo_symporter_sf"/>
</dbReference>
<name>A0ABS2NPK8_9FIRM</name>
<dbReference type="PANTHER" id="PTHR42865">
    <property type="entry name" value="PROTON/GLUTAMATE-ASPARTATE SYMPORTER"/>
    <property type="match status" value="1"/>
</dbReference>
<evidence type="ECO:0000256" key="4">
    <source>
        <dbReference type="ARBA" id="ARBA00022989"/>
    </source>
</evidence>
<dbReference type="SUPFAM" id="SSF118215">
    <property type="entry name" value="Proton glutamate symport protein"/>
    <property type="match status" value="1"/>
</dbReference>
<keyword evidence="5 6" id="KW-0472">Membrane</keyword>
<evidence type="ECO:0000256" key="1">
    <source>
        <dbReference type="ARBA" id="ARBA00004141"/>
    </source>
</evidence>
<feature type="transmembrane region" description="Helical" evidence="6">
    <location>
        <begin position="7"/>
        <end position="25"/>
    </location>
</feature>
<comment type="subcellular location">
    <subcellularLocation>
        <location evidence="1">Membrane</location>
        <topology evidence="1">Multi-pass membrane protein</topology>
    </subcellularLocation>
</comment>
<evidence type="ECO:0000313" key="7">
    <source>
        <dbReference type="EMBL" id="MBM7614888.1"/>
    </source>
</evidence>
<accession>A0ABS2NPK8</accession>
<reference evidence="7 8" key="1">
    <citation type="submission" date="2021-01" db="EMBL/GenBank/DDBJ databases">
        <title>Genomic Encyclopedia of Type Strains, Phase IV (KMG-IV): sequencing the most valuable type-strain genomes for metagenomic binning, comparative biology and taxonomic classification.</title>
        <authorList>
            <person name="Goeker M."/>
        </authorList>
    </citation>
    <scope>NUCLEOTIDE SEQUENCE [LARGE SCALE GENOMIC DNA]</scope>
    <source>
        <strain evidence="7 8">DSM 25890</strain>
    </source>
</reference>
<feature type="transmembrane region" description="Helical" evidence="6">
    <location>
        <begin position="269"/>
        <end position="297"/>
    </location>
</feature>
<evidence type="ECO:0000256" key="2">
    <source>
        <dbReference type="ARBA" id="ARBA00022448"/>
    </source>
</evidence>
<dbReference type="Gene3D" id="1.10.3860.10">
    <property type="entry name" value="Sodium:dicarboxylate symporter"/>
    <property type="match status" value="1"/>
</dbReference>
<dbReference type="EMBL" id="JAFBEE010000007">
    <property type="protein sequence ID" value="MBM7614888.1"/>
    <property type="molecule type" value="Genomic_DNA"/>
</dbReference>
<keyword evidence="4 6" id="KW-1133">Transmembrane helix</keyword>
<keyword evidence="2" id="KW-0813">Transport</keyword>
<dbReference type="PANTHER" id="PTHR42865:SF8">
    <property type="entry name" value="SERINE_THREONINE TRANSPORTER SSTT"/>
    <property type="match status" value="1"/>
</dbReference>
<dbReference type="Pfam" id="PF00375">
    <property type="entry name" value="SDF"/>
    <property type="match status" value="1"/>
</dbReference>
<feature type="transmembrane region" description="Helical" evidence="6">
    <location>
        <begin position="309"/>
        <end position="332"/>
    </location>
</feature>
<evidence type="ECO:0000313" key="8">
    <source>
        <dbReference type="Proteomes" id="UP001314796"/>
    </source>
</evidence>
<feature type="transmembrane region" description="Helical" evidence="6">
    <location>
        <begin position="193"/>
        <end position="213"/>
    </location>
</feature>
<feature type="transmembrane region" description="Helical" evidence="6">
    <location>
        <begin position="163"/>
        <end position="181"/>
    </location>
</feature>
<sequence length="382" mass="39554">MKKIGLLPKLVIGIVFGIIIGSTGIEALTRLLITFSGIFGNFLGFIIPLLIVGFVAPGIAELGGKAGKLLGITAGLAYLSTITAGILAFLAASIVLPMIITTGAEVTGTGVTITPFFTIEMPAIMGVMTALVTAFLLGLGMAAIKGKTMFNFMNEFQEIINKVITTIIIPLLPVYIAGVFAKMAYTGEVASTLSVFGRVVVLVLIVHISYIILQYILAGGITGKNPIRALKNMLPAYFTAIGTQSSAATIPVTVRQTKANDVSEEVAEFAVPLCATIHLAGSTITLTTCAIAVMLLAGNTLSFGQVLPFILMLGVTMVAAPGVPGGAIMAALGLLETMLGFGEAQLALMMAIYIAQDSFGTAANVTGDGAIAMIVDRFAKNK</sequence>
<keyword evidence="3 6" id="KW-0812">Transmembrane</keyword>
<dbReference type="PRINTS" id="PR00173">
    <property type="entry name" value="EDTRNSPORT"/>
</dbReference>
<dbReference type="InterPro" id="IPR001991">
    <property type="entry name" value="Na-dicarboxylate_symporter"/>
</dbReference>
<keyword evidence="8" id="KW-1185">Reference proteome</keyword>